<organism evidence="1 2">
    <name type="scientific">Marinobacter flavimaris</name>
    <dbReference type="NCBI Taxonomy" id="262076"/>
    <lineage>
        <taxon>Bacteria</taxon>
        <taxon>Pseudomonadati</taxon>
        <taxon>Pseudomonadota</taxon>
        <taxon>Gammaproteobacteria</taxon>
        <taxon>Pseudomonadales</taxon>
        <taxon>Marinobacteraceae</taxon>
        <taxon>Marinobacter</taxon>
    </lineage>
</organism>
<gene>
    <name evidence="1" type="ORF">DXI23_04500</name>
</gene>
<dbReference type="EMBL" id="QRDH01000001">
    <property type="protein sequence ID" value="RDU42924.1"/>
    <property type="molecule type" value="Genomic_DNA"/>
</dbReference>
<protein>
    <submittedName>
        <fullName evidence="1">Uncharacterized protein</fullName>
    </submittedName>
</protein>
<dbReference type="Proteomes" id="UP000256431">
    <property type="component" value="Unassembled WGS sequence"/>
</dbReference>
<evidence type="ECO:0000313" key="1">
    <source>
        <dbReference type="EMBL" id="RDU42924.1"/>
    </source>
</evidence>
<name>A0A3D8H863_9GAMM</name>
<reference evidence="1 2" key="1">
    <citation type="submission" date="2018-08" db="EMBL/GenBank/DDBJ databases">
        <title>Genome sequence of Marinobacter flavimaris KCTC 12185.</title>
        <authorList>
            <person name="Chun J."/>
            <person name="Kim B.-Y."/>
            <person name="Choi S.-B."/>
            <person name="Kwak M.-J."/>
        </authorList>
    </citation>
    <scope>NUCLEOTIDE SEQUENCE [LARGE SCALE GENOMIC DNA]</scope>
    <source>
        <strain evidence="1 2">KCTC 12185</strain>
    </source>
</reference>
<evidence type="ECO:0000313" key="2">
    <source>
        <dbReference type="Proteomes" id="UP000256431"/>
    </source>
</evidence>
<accession>A0A3D8H863</accession>
<dbReference type="AlphaFoldDB" id="A0A3D8H863"/>
<proteinExistence type="predicted"/>
<comment type="caution">
    <text evidence="1">The sequence shown here is derived from an EMBL/GenBank/DDBJ whole genome shotgun (WGS) entry which is preliminary data.</text>
</comment>
<sequence length="60" mass="7371">MVSISSSLEQKIYKYFAEKITDIKLDDVGEWHKYEQEESRRRFAELNYIQKEEKIRVLMK</sequence>
<keyword evidence="2" id="KW-1185">Reference proteome</keyword>